<reference evidence="1" key="1">
    <citation type="submission" date="2021-01" db="EMBL/GenBank/DDBJ databases">
        <title>Whole genome shotgun sequence of Actinoplanes rishiriensis NBRC 108556.</title>
        <authorList>
            <person name="Komaki H."/>
            <person name="Tamura T."/>
        </authorList>
    </citation>
    <scope>NUCLEOTIDE SEQUENCE</scope>
    <source>
        <strain evidence="1">NBRC 108556</strain>
    </source>
</reference>
<dbReference type="SUPFAM" id="SSF141571">
    <property type="entry name" value="Pentapeptide repeat-like"/>
    <property type="match status" value="1"/>
</dbReference>
<keyword evidence="2" id="KW-1185">Reference proteome</keyword>
<dbReference type="EMBL" id="BOMV01000033">
    <property type="protein sequence ID" value="GIE95517.1"/>
    <property type="molecule type" value="Genomic_DNA"/>
</dbReference>
<comment type="caution">
    <text evidence="1">The sequence shown here is derived from an EMBL/GenBank/DDBJ whole genome shotgun (WGS) entry which is preliminary data.</text>
</comment>
<name>A0A919JY97_9ACTN</name>
<dbReference type="InterPro" id="IPR001646">
    <property type="entry name" value="5peptide_repeat"/>
</dbReference>
<protein>
    <recommendedName>
        <fullName evidence="3">Pentapeptide repeat-containing protein</fullName>
    </recommendedName>
</protein>
<proteinExistence type="predicted"/>
<accession>A0A919JY97</accession>
<dbReference type="Pfam" id="PF00805">
    <property type="entry name" value="Pentapeptide"/>
    <property type="match status" value="1"/>
</dbReference>
<gene>
    <name evidence="1" type="ORF">Ari01nite_29820</name>
</gene>
<evidence type="ECO:0000313" key="2">
    <source>
        <dbReference type="Proteomes" id="UP000636960"/>
    </source>
</evidence>
<organism evidence="1 2">
    <name type="scientific">Paractinoplanes rishiriensis</name>
    <dbReference type="NCBI Taxonomy" id="1050105"/>
    <lineage>
        <taxon>Bacteria</taxon>
        <taxon>Bacillati</taxon>
        <taxon>Actinomycetota</taxon>
        <taxon>Actinomycetes</taxon>
        <taxon>Micromonosporales</taxon>
        <taxon>Micromonosporaceae</taxon>
        <taxon>Paractinoplanes</taxon>
    </lineage>
</organism>
<sequence length="115" mass="12234">MAGSSPVVQSAGSFTRLSPGVASVRSAMMPSFRSALERMCYYPGGRGLCLFSPVATITLPRVDLGRRILKRADLREADLRGATLRGVVLTDADLRGAVLSGPLLCAFPTERIGPR</sequence>
<dbReference type="Proteomes" id="UP000636960">
    <property type="component" value="Unassembled WGS sequence"/>
</dbReference>
<evidence type="ECO:0000313" key="1">
    <source>
        <dbReference type="EMBL" id="GIE95517.1"/>
    </source>
</evidence>
<dbReference type="AlphaFoldDB" id="A0A919JY97"/>
<dbReference type="Gene3D" id="2.160.20.80">
    <property type="entry name" value="E3 ubiquitin-protein ligase SopA"/>
    <property type="match status" value="1"/>
</dbReference>
<evidence type="ECO:0008006" key="3">
    <source>
        <dbReference type="Google" id="ProtNLM"/>
    </source>
</evidence>